<reference evidence="3" key="1">
    <citation type="submission" date="2014-01" db="EMBL/GenBank/DDBJ databases">
        <authorList>
            <person name="Brown-Elliot B."/>
            <person name="Wallace R."/>
            <person name="Lenaerts A."/>
            <person name="Ordway D."/>
            <person name="DeGroote M.A."/>
            <person name="Parker T."/>
            <person name="Sizemore C."/>
            <person name="Tallon L.J."/>
            <person name="Sadzewicz L.K."/>
            <person name="Sengamalay N."/>
            <person name="Fraser C.M."/>
            <person name="Hine E."/>
            <person name="Shefchek K.A."/>
            <person name="Das S.P."/>
            <person name="Tettelin H."/>
        </authorList>
    </citation>
    <scope>NUCLEOTIDE SEQUENCE [LARGE SCALE GENOMIC DNA]</scope>
    <source>
        <strain evidence="3">4042</strain>
    </source>
</reference>
<accession>X8CF17</accession>
<feature type="compositionally biased region" description="Polar residues" evidence="1">
    <location>
        <begin position="41"/>
        <end position="50"/>
    </location>
</feature>
<feature type="domain" description="DUF222" evidence="2">
    <location>
        <begin position="2"/>
        <end position="40"/>
    </location>
</feature>
<evidence type="ECO:0000313" key="3">
    <source>
        <dbReference type="EMBL" id="EUA54694.1"/>
    </source>
</evidence>
<dbReference type="AlphaFoldDB" id="X8CF17"/>
<dbReference type="Pfam" id="PF02720">
    <property type="entry name" value="DUF222"/>
    <property type="match status" value="1"/>
</dbReference>
<dbReference type="PATRIC" id="fig|1299334.3.peg.3146"/>
<organism evidence="3">
    <name type="scientific">Mycobacterium xenopi 4042</name>
    <dbReference type="NCBI Taxonomy" id="1299334"/>
    <lineage>
        <taxon>Bacteria</taxon>
        <taxon>Bacillati</taxon>
        <taxon>Actinomycetota</taxon>
        <taxon>Actinomycetes</taxon>
        <taxon>Mycobacteriales</taxon>
        <taxon>Mycobacteriaceae</taxon>
        <taxon>Mycobacterium</taxon>
    </lineage>
</organism>
<proteinExistence type="predicted"/>
<evidence type="ECO:0000259" key="2">
    <source>
        <dbReference type="Pfam" id="PF02720"/>
    </source>
</evidence>
<protein>
    <recommendedName>
        <fullName evidence="2">DUF222 domain-containing protein</fullName>
    </recommendedName>
</protein>
<comment type="caution">
    <text evidence="3">The sequence shown here is derived from an EMBL/GenBank/DDBJ whole genome shotgun (WGS) entry which is preliminary data.</text>
</comment>
<dbReference type="EMBL" id="JAOB01000032">
    <property type="protein sequence ID" value="EUA54694.1"/>
    <property type="molecule type" value="Genomic_DNA"/>
</dbReference>
<gene>
    <name evidence="3" type="ORF">I553_1335</name>
</gene>
<dbReference type="InterPro" id="IPR003870">
    <property type="entry name" value="DUF222"/>
</dbReference>
<name>X8CF17_MYCXE</name>
<feature type="region of interest" description="Disordered" evidence="1">
    <location>
        <begin position="26"/>
        <end position="50"/>
    </location>
</feature>
<sequence length="50" mass="5268">MAGQAAELRPDQLEKVANRCAVLINPDGKFSDTDRARQRASPGQANAATG</sequence>
<evidence type="ECO:0000256" key="1">
    <source>
        <dbReference type="SAM" id="MobiDB-lite"/>
    </source>
</evidence>